<dbReference type="OrthoDB" id="3649543at2759"/>
<dbReference type="GO" id="GO:0005886">
    <property type="term" value="C:plasma membrane"/>
    <property type="evidence" value="ECO:0007669"/>
    <property type="project" value="TreeGrafter"/>
</dbReference>
<feature type="transmembrane region" description="Helical" evidence="6">
    <location>
        <begin position="41"/>
        <end position="60"/>
    </location>
</feature>
<dbReference type="Proteomes" id="UP000070133">
    <property type="component" value="Unassembled WGS sequence"/>
</dbReference>
<organism evidence="7 8">
    <name type="scientific">Pseudocercospora eumusae</name>
    <dbReference type="NCBI Taxonomy" id="321146"/>
    <lineage>
        <taxon>Eukaryota</taxon>
        <taxon>Fungi</taxon>
        <taxon>Dikarya</taxon>
        <taxon>Ascomycota</taxon>
        <taxon>Pezizomycotina</taxon>
        <taxon>Dothideomycetes</taxon>
        <taxon>Dothideomycetidae</taxon>
        <taxon>Mycosphaerellales</taxon>
        <taxon>Mycosphaerellaceae</taxon>
        <taxon>Pseudocercospora</taxon>
    </lineage>
</organism>
<reference evidence="7 8" key="1">
    <citation type="submission" date="2015-07" db="EMBL/GenBank/DDBJ databases">
        <title>Comparative genomics of the Sigatoka disease complex on banana suggests a link between parallel evolutionary changes in Pseudocercospora fijiensis and Pseudocercospora eumusae and increased virulence on the banana host.</title>
        <authorList>
            <person name="Chang T.-C."/>
            <person name="Salvucci A."/>
            <person name="Crous P.W."/>
            <person name="Stergiopoulos I."/>
        </authorList>
    </citation>
    <scope>NUCLEOTIDE SEQUENCE [LARGE SCALE GENOMIC DNA]</scope>
    <source>
        <strain evidence="7 8">CBS 114824</strain>
    </source>
</reference>
<feature type="transmembrane region" description="Helical" evidence="6">
    <location>
        <begin position="67"/>
        <end position="98"/>
    </location>
</feature>
<accession>A0A139HEA4</accession>
<comment type="similarity">
    <text evidence="2">Belongs to the major facilitator superfamily. TCR/Tet family.</text>
</comment>
<name>A0A139HEA4_9PEZI</name>
<keyword evidence="4 6" id="KW-1133">Transmembrane helix</keyword>
<evidence type="ECO:0008006" key="9">
    <source>
        <dbReference type="Google" id="ProtNLM"/>
    </source>
</evidence>
<protein>
    <recommendedName>
        <fullName evidence="9">Major facilitator superfamily (MFS) profile domain-containing protein</fullName>
    </recommendedName>
</protein>
<keyword evidence="5 6" id="KW-0472">Membrane</keyword>
<dbReference type="EMBL" id="LFZN01000067">
    <property type="protein sequence ID" value="KXT00780.1"/>
    <property type="molecule type" value="Genomic_DNA"/>
</dbReference>
<comment type="caution">
    <text evidence="7">The sequence shown here is derived from an EMBL/GenBank/DDBJ whole genome shotgun (WGS) entry which is preliminary data.</text>
</comment>
<dbReference type="AlphaFoldDB" id="A0A139HEA4"/>
<keyword evidence="3 6" id="KW-0812">Transmembrane</keyword>
<comment type="subcellular location">
    <subcellularLocation>
        <location evidence="1">Membrane</location>
        <topology evidence="1">Multi-pass membrane protein</topology>
    </subcellularLocation>
</comment>
<evidence type="ECO:0000256" key="3">
    <source>
        <dbReference type="ARBA" id="ARBA00022692"/>
    </source>
</evidence>
<proteinExistence type="inferred from homology"/>
<evidence type="ECO:0000256" key="6">
    <source>
        <dbReference type="SAM" id="Phobius"/>
    </source>
</evidence>
<dbReference type="PANTHER" id="PTHR23501:SF102">
    <property type="entry name" value="DRUG TRANSPORTER, PUTATIVE (AFU_ORTHOLOGUE AFUA_3G08530)-RELATED"/>
    <property type="match status" value="1"/>
</dbReference>
<evidence type="ECO:0000256" key="5">
    <source>
        <dbReference type="ARBA" id="ARBA00023136"/>
    </source>
</evidence>
<feature type="transmembrane region" description="Helical" evidence="6">
    <location>
        <begin position="133"/>
        <end position="153"/>
    </location>
</feature>
<evidence type="ECO:0000256" key="4">
    <source>
        <dbReference type="ARBA" id="ARBA00022989"/>
    </source>
</evidence>
<dbReference type="GO" id="GO:0022857">
    <property type="term" value="F:transmembrane transporter activity"/>
    <property type="evidence" value="ECO:0007669"/>
    <property type="project" value="TreeGrafter"/>
</dbReference>
<gene>
    <name evidence="7" type="ORF">AC578_2953</name>
</gene>
<dbReference type="SUPFAM" id="SSF103473">
    <property type="entry name" value="MFS general substrate transporter"/>
    <property type="match status" value="1"/>
</dbReference>
<dbReference type="InterPro" id="IPR036259">
    <property type="entry name" value="MFS_trans_sf"/>
</dbReference>
<feature type="transmembrane region" description="Helical" evidence="6">
    <location>
        <begin position="12"/>
        <end position="29"/>
    </location>
</feature>
<sequence>MTALESVDRRTSVIILVPLLAFFVARDPIIPARVFASATNAASFSVTCFHSFVFISYDYFLRLYMQVILALSPIISGVSMFVLVIPLTICIGLTVFLVKRTGKYSWLIRVGAVTLGTDLFIDFKTRLQWHNLILFQMIAGIGASPVFQTPLIVVQAHTKAKDLTAAMSAMTFTRIQATSISLVVGRVLLQARVRAQSLRRLHTVEGGEPSKNQYMQALRII</sequence>
<evidence type="ECO:0000256" key="2">
    <source>
        <dbReference type="ARBA" id="ARBA00007520"/>
    </source>
</evidence>
<evidence type="ECO:0000313" key="7">
    <source>
        <dbReference type="EMBL" id="KXT00780.1"/>
    </source>
</evidence>
<evidence type="ECO:0000256" key="1">
    <source>
        <dbReference type="ARBA" id="ARBA00004141"/>
    </source>
</evidence>
<dbReference type="PANTHER" id="PTHR23501">
    <property type="entry name" value="MAJOR FACILITATOR SUPERFAMILY"/>
    <property type="match status" value="1"/>
</dbReference>
<evidence type="ECO:0000313" key="8">
    <source>
        <dbReference type="Proteomes" id="UP000070133"/>
    </source>
</evidence>
<keyword evidence="8" id="KW-1185">Reference proteome</keyword>